<dbReference type="InterPro" id="IPR006674">
    <property type="entry name" value="HD_domain"/>
</dbReference>
<dbReference type="Proteomes" id="UP000002195">
    <property type="component" value="Unassembled WGS sequence"/>
</dbReference>
<proteinExistence type="predicted"/>
<gene>
    <name evidence="2" type="ORF">DDB_G0277025</name>
</gene>
<organism evidence="2 3">
    <name type="scientific">Dictyostelium discoideum</name>
    <name type="common">Social amoeba</name>
    <dbReference type="NCBI Taxonomy" id="44689"/>
    <lineage>
        <taxon>Eukaryota</taxon>
        <taxon>Amoebozoa</taxon>
        <taxon>Evosea</taxon>
        <taxon>Eumycetozoa</taxon>
        <taxon>Dictyostelia</taxon>
        <taxon>Dictyosteliales</taxon>
        <taxon>Dictyosteliaceae</taxon>
        <taxon>Dictyostelium</taxon>
    </lineage>
</organism>
<keyword evidence="3" id="KW-1185">Reference proteome</keyword>
<accession>Q86JB3</accession>
<evidence type="ECO:0000313" key="2">
    <source>
        <dbReference type="EMBL" id="EAL69014.1"/>
    </source>
</evidence>
<comment type="caution">
    <text evidence="2">The sequence shown here is derived from an EMBL/GenBank/DDBJ whole genome shotgun (WGS) entry which is preliminary data.</text>
</comment>
<accession>Q550T6</accession>
<dbReference type="PANTHER" id="PTHR33594:SF1">
    <property type="entry name" value="HD_PDEASE DOMAIN-CONTAINING PROTEIN"/>
    <property type="match status" value="1"/>
</dbReference>
<dbReference type="HOGENOM" id="CLU_036524_2_2_1"/>
<dbReference type="PaxDb" id="44689-DDB0217868"/>
<evidence type="ECO:0000259" key="1">
    <source>
        <dbReference type="SMART" id="SM00471"/>
    </source>
</evidence>
<dbReference type="EMBL" id="AAFI02000019">
    <property type="protein sequence ID" value="EAL69014.1"/>
    <property type="molecule type" value="Genomic_DNA"/>
</dbReference>
<sequence>MDCISTFENNNNNKNNLSEIIKKTVEFVKEEINSYNDPSHDYNHIERVWKLAKNIAEKENYADPNNSERPTELLELAALLHDVKDHKYLKKGEDENTCSNTIISFLTSNNYPLESAQKIALIVSQISFKNELGNFSTTQLLLESKIVQDADRLDAIGAIGIARSFSFGAIKNRPFYGEGTMKLMNSDLKTVDMSQEQYKKQTSPTIDHFYEKLFKLQSLLKTETGKTMGIQRHQFMN</sequence>
<dbReference type="CDD" id="cd00077">
    <property type="entry name" value="HDc"/>
    <property type="match status" value="1"/>
</dbReference>
<dbReference type="OMA" id="GHDWFHI"/>
<dbReference type="SMR" id="Q86JB3"/>
<dbReference type="FunCoup" id="Q86JB3">
    <property type="interactions" value="1"/>
</dbReference>
<dbReference type="RefSeq" id="XP_642846.1">
    <property type="nucleotide sequence ID" value="XM_637754.1"/>
</dbReference>
<protein>
    <recommendedName>
        <fullName evidence="1">HD/PDEase domain-containing protein</fullName>
    </recommendedName>
</protein>
<dbReference type="STRING" id="44689.Q86JB3"/>
<dbReference type="KEGG" id="ddi:DDB_G0277025"/>
<reference evidence="2 3" key="1">
    <citation type="journal article" date="2005" name="Nature">
        <title>The genome of the social amoeba Dictyostelium discoideum.</title>
        <authorList>
            <consortium name="The Dictyostelium discoideum Sequencing Consortium"/>
            <person name="Eichinger L."/>
            <person name="Pachebat J.A."/>
            <person name="Glockner G."/>
            <person name="Rajandream M.A."/>
            <person name="Sucgang R."/>
            <person name="Berriman M."/>
            <person name="Song J."/>
            <person name="Olsen R."/>
            <person name="Szafranski K."/>
            <person name="Xu Q."/>
            <person name="Tunggal B."/>
            <person name="Kummerfeld S."/>
            <person name="Madera M."/>
            <person name="Konfortov B.A."/>
            <person name="Rivero F."/>
            <person name="Bankier A.T."/>
            <person name="Lehmann R."/>
            <person name="Hamlin N."/>
            <person name="Davies R."/>
            <person name="Gaudet P."/>
            <person name="Fey P."/>
            <person name="Pilcher K."/>
            <person name="Chen G."/>
            <person name="Saunders D."/>
            <person name="Sodergren E."/>
            <person name="Davis P."/>
            <person name="Kerhornou A."/>
            <person name="Nie X."/>
            <person name="Hall N."/>
            <person name="Anjard C."/>
            <person name="Hemphill L."/>
            <person name="Bason N."/>
            <person name="Farbrother P."/>
            <person name="Desany B."/>
            <person name="Just E."/>
            <person name="Morio T."/>
            <person name="Rost R."/>
            <person name="Churcher C."/>
            <person name="Cooper J."/>
            <person name="Haydock S."/>
            <person name="van Driessche N."/>
            <person name="Cronin A."/>
            <person name="Goodhead I."/>
            <person name="Muzny D."/>
            <person name="Mourier T."/>
            <person name="Pain A."/>
            <person name="Lu M."/>
            <person name="Harper D."/>
            <person name="Lindsay R."/>
            <person name="Hauser H."/>
            <person name="James K."/>
            <person name="Quiles M."/>
            <person name="Madan Babu M."/>
            <person name="Saito T."/>
            <person name="Buchrieser C."/>
            <person name="Wardroper A."/>
            <person name="Felder M."/>
            <person name="Thangavelu M."/>
            <person name="Johnson D."/>
            <person name="Knights A."/>
            <person name="Loulseged H."/>
            <person name="Mungall K."/>
            <person name="Oliver K."/>
            <person name="Price C."/>
            <person name="Quail M.A."/>
            <person name="Urushihara H."/>
            <person name="Hernandez J."/>
            <person name="Rabbinowitsch E."/>
            <person name="Steffen D."/>
            <person name="Sanders M."/>
            <person name="Ma J."/>
            <person name="Kohara Y."/>
            <person name="Sharp S."/>
            <person name="Simmonds M."/>
            <person name="Spiegler S."/>
            <person name="Tivey A."/>
            <person name="Sugano S."/>
            <person name="White B."/>
            <person name="Walker D."/>
            <person name="Woodward J."/>
            <person name="Winckler T."/>
            <person name="Tanaka Y."/>
            <person name="Shaulsky G."/>
            <person name="Schleicher M."/>
            <person name="Weinstock G."/>
            <person name="Rosenthal A."/>
            <person name="Cox E.C."/>
            <person name="Chisholm R.L."/>
            <person name="Gibbs R."/>
            <person name="Loomis W.F."/>
            <person name="Platzer M."/>
            <person name="Kay R.R."/>
            <person name="Williams J."/>
            <person name="Dear P.H."/>
            <person name="Noegel A.A."/>
            <person name="Barrell B."/>
            <person name="Kuspa A."/>
        </authorList>
    </citation>
    <scope>NUCLEOTIDE SEQUENCE [LARGE SCALE GENOMIC DNA]</scope>
    <source>
        <strain evidence="2 3">AX4</strain>
    </source>
</reference>
<evidence type="ECO:0000313" key="3">
    <source>
        <dbReference type="Proteomes" id="UP000002195"/>
    </source>
</evidence>
<dbReference type="AlphaFoldDB" id="Q86JB3"/>
<dbReference type="PANTHER" id="PTHR33594">
    <property type="entry name" value="SUPERFAMILY HYDROLASE, PUTATIVE (AFU_ORTHOLOGUE AFUA_1G03035)-RELATED"/>
    <property type="match status" value="1"/>
</dbReference>
<dbReference type="eggNOG" id="ENOG502QSR7">
    <property type="taxonomic scope" value="Eukaryota"/>
</dbReference>
<dbReference type="InParanoid" id="Q86JB3"/>
<dbReference type="SMART" id="SM00471">
    <property type="entry name" value="HDc"/>
    <property type="match status" value="1"/>
</dbReference>
<dbReference type="dictyBase" id="DDB_G0277025"/>
<name>Q86JB3_DICDI</name>
<dbReference type="SUPFAM" id="SSF109604">
    <property type="entry name" value="HD-domain/PDEase-like"/>
    <property type="match status" value="1"/>
</dbReference>
<feature type="domain" description="HD/PDEase" evidence="1">
    <location>
        <begin position="37"/>
        <end position="165"/>
    </location>
</feature>
<dbReference type="GeneID" id="8620710"/>
<dbReference type="Gene3D" id="1.10.3210.50">
    <property type="match status" value="1"/>
</dbReference>
<dbReference type="VEuPathDB" id="AmoebaDB:DDB_G0277025"/>
<dbReference type="Pfam" id="PF01966">
    <property type="entry name" value="HD"/>
    <property type="match status" value="1"/>
</dbReference>
<dbReference type="PhylomeDB" id="Q86JB3"/>
<dbReference type="InterPro" id="IPR003607">
    <property type="entry name" value="HD/PDEase_dom"/>
</dbReference>